<comment type="caution">
    <text evidence="2">The sequence shown here is derived from an EMBL/GenBank/DDBJ whole genome shotgun (WGS) entry which is preliminary data.</text>
</comment>
<gene>
    <name evidence="2" type="ORF">A2415_02780</name>
</gene>
<reference evidence="2 3" key="1">
    <citation type="journal article" date="2016" name="Nat. Commun.">
        <title>Thousands of microbial genomes shed light on interconnected biogeochemical processes in an aquifer system.</title>
        <authorList>
            <person name="Anantharaman K."/>
            <person name="Brown C.T."/>
            <person name="Hug L.A."/>
            <person name="Sharon I."/>
            <person name="Castelle C.J."/>
            <person name="Probst A.J."/>
            <person name="Thomas B.C."/>
            <person name="Singh A."/>
            <person name="Wilkins M.J."/>
            <person name="Karaoz U."/>
            <person name="Brodie E.L."/>
            <person name="Williams K.H."/>
            <person name="Hubbard S.S."/>
            <person name="Banfield J.F."/>
        </authorList>
    </citation>
    <scope>NUCLEOTIDE SEQUENCE [LARGE SCALE GENOMIC DNA]</scope>
</reference>
<evidence type="ECO:0000313" key="2">
    <source>
        <dbReference type="EMBL" id="OGC68198.1"/>
    </source>
</evidence>
<evidence type="ECO:0000313" key="3">
    <source>
        <dbReference type="Proteomes" id="UP000179113"/>
    </source>
</evidence>
<keyword evidence="1" id="KW-0812">Transmembrane</keyword>
<dbReference type="AlphaFoldDB" id="A0A1F4WFU3"/>
<accession>A0A1F4WFU3</accession>
<feature type="transmembrane region" description="Helical" evidence="1">
    <location>
        <begin position="42"/>
        <end position="61"/>
    </location>
</feature>
<protein>
    <recommendedName>
        <fullName evidence="4">Glycosyltransferase RgtA/B/C/D-like domain-containing protein</fullName>
    </recommendedName>
</protein>
<feature type="transmembrane region" description="Helical" evidence="1">
    <location>
        <begin position="73"/>
        <end position="95"/>
    </location>
</feature>
<feature type="transmembrane region" description="Helical" evidence="1">
    <location>
        <begin position="313"/>
        <end position="330"/>
    </location>
</feature>
<keyword evidence="1" id="KW-0472">Membrane</keyword>
<keyword evidence="1" id="KW-1133">Transmembrane helix</keyword>
<sequence length="553" mass="62980">MIEANVKIKYFFISLILALVFSGIFAVDLKKEIIAKIPDSHVFLSFIAVVKHNISAFNDPLGGTDFFRYPDGIVFRLSSDGVFALFSGAFLNFFFDPVVAYNLVVLLIFFSNIFLSLFFFTKIYRLYYEDFSIGKPILSALLFALSPYFFARMTGHLNLAFIGGIPFVIYAALCFERKIANQKLFEMRDYLRFFSAIIVMCAGTLQHLIVVVYIALFAALFLFVFHRKLLFTIYSKLLFNVTNTYGLFFVSLATFLGVFMFFFGGYVLGVFNGKMVILANFVFDVQILDFIIPNSYLGGPITFLNSSSPDIEKVVSLGFVGLVFFIYFFVKFIKLRRVFITCIIFYVLLSMSFLRLPAYYEGMRIVLFLQAFVSVLVLLYPSFLNKRNVYFVIAVLLVQTFLIVKIPHKLSLPLEAYSAIKNAPGDAVLVLPVSVDSGERNDIVALANKKLLDGRVHPPAANREANAILNSKFKKTMCVTSYSSLEEPKANFTQAFEDAKELGFRTIVVEHFTLERAQLDSSCLYFTNYVMQERSKDLDLIYSDSDYSVYIFK</sequence>
<evidence type="ECO:0000256" key="1">
    <source>
        <dbReference type="SAM" id="Phobius"/>
    </source>
</evidence>
<feature type="transmembrane region" description="Helical" evidence="1">
    <location>
        <begin position="275"/>
        <end position="293"/>
    </location>
</feature>
<feature type="transmembrane region" description="Helical" evidence="1">
    <location>
        <begin position="362"/>
        <end position="381"/>
    </location>
</feature>
<dbReference type="Proteomes" id="UP000179113">
    <property type="component" value="Unassembled WGS sequence"/>
</dbReference>
<feature type="transmembrane region" description="Helical" evidence="1">
    <location>
        <begin position="337"/>
        <end position="356"/>
    </location>
</feature>
<feature type="transmembrane region" description="Helical" evidence="1">
    <location>
        <begin position="157"/>
        <end position="175"/>
    </location>
</feature>
<name>A0A1F4WFU3_UNCKA</name>
<organism evidence="2 3">
    <name type="scientific">candidate division WWE3 bacterium RIFOXYC1_FULL_39_7</name>
    <dbReference type="NCBI Taxonomy" id="1802643"/>
    <lineage>
        <taxon>Bacteria</taxon>
        <taxon>Katanobacteria</taxon>
    </lineage>
</organism>
<feature type="transmembrane region" description="Helical" evidence="1">
    <location>
        <begin position="101"/>
        <end position="121"/>
    </location>
</feature>
<proteinExistence type="predicted"/>
<feature type="transmembrane region" description="Helical" evidence="1">
    <location>
        <begin position="196"/>
        <end position="225"/>
    </location>
</feature>
<evidence type="ECO:0008006" key="4">
    <source>
        <dbReference type="Google" id="ProtNLM"/>
    </source>
</evidence>
<feature type="transmembrane region" description="Helical" evidence="1">
    <location>
        <begin position="245"/>
        <end position="268"/>
    </location>
</feature>
<feature type="transmembrane region" description="Helical" evidence="1">
    <location>
        <begin position="388"/>
        <end position="406"/>
    </location>
</feature>
<dbReference type="EMBL" id="MEWA01000052">
    <property type="protein sequence ID" value="OGC68198.1"/>
    <property type="molecule type" value="Genomic_DNA"/>
</dbReference>